<accession>A0ABW6Z8C6</accession>
<gene>
    <name evidence="2" type="ORF">ACF1HC_38445</name>
</gene>
<comment type="caution">
    <text evidence="2">The sequence shown here is derived from an EMBL/GenBank/DDBJ whole genome shotgun (WGS) entry which is preliminary data.</text>
</comment>
<feature type="transmembrane region" description="Helical" evidence="1">
    <location>
        <begin position="7"/>
        <end position="28"/>
    </location>
</feature>
<dbReference type="EMBL" id="JBICBM010000029">
    <property type="protein sequence ID" value="MFF9887404.1"/>
    <property type="molecule type" value="Genomic_DNA"/>
</dbReference>
<evidence type="ECO:0000313" key="2">
    <source>
        <dbReference type="EMBL" id="MFF9887404.1"/>
    </source>
</evidence>
<keyword evidence="1" id="KW-1133">Transmembrane helix</keyword>
<evidence type="ECO:0000256" key="1">
    <source>
        <dbReference type="SAM" id="Phobius"/>
    </source>
</evidence>
<sequence>MRPPWPALLVNLLVGIPAMVPLYSLWWLSERRWGGSVIGRSSTIVEVCGADCDRTGVAAWTATTSGLLVVLLLAVAYVLVPLHRDRPMRLWLKAMPVVIVPFLIFQAVSSAL</sequence>
<keyword evidence="1" id="KW-0472">Membrane</keyword>
<keyword evidence="1" id="KW-0812">Transmembrane</keyword>
<feature type="transmembrane region" description="Helical" evidence="1">
    <location>
        <begin position="57"/>
        <end position="78"/>
    </location>
</feature>
<proteinExistence type="predicted"/>
<dbReference type="RefSeq" id="WP_030793469.1">
    <property type="nucleotide sequence ID" value="NZ_JBEYZS010000132.1"/>
</dbReference>
<organism evidence="2 3">
    <name type="scientific">Streptomyces eurythermus</name>
    <dbReference type="NCBI Taxonomy" id="42237"/>
    <lineage>
        <taxon>Bacteria</taxon>
        <taxon>Bacillati</taxon>
        <taxon>Actinomycetota</taxon>
        <taxon>Actinomycetes</taxon>
        <taxon>Kitasatosporales</taxon>
        <taxon>Streptomycetaceae</taxon>
        <taxon>Streptomyces</taxon>
    </lineage>
</organism>
<keyword evidence="3" id="KW-1185">Reference proteome</keyword>
<feature type="transmembrane region" description="Helical" evidence="1">
    <location>
        <begin position="90"/>
        <end position="108"/>
    </location>
</feature>
<name>A0ABW6Z8C6_9ACTN</name>
<dbReference type="Proteomes" id="UP001603418">
    <property type="component" value="Unassembled WGS sequence"/>
</dbReference>
<reference evidence="2 3" key="1">
    <citation type="submission" date="2024-10" db="EMBL/GenBank/DDBJ databases">
        <title>The Natural Products Discovery Center: Release of the First 8490 Sequenced Strains for Exploring Actinobacteria Biosynthetic Diversity.</title>
        <authorList>
            <person name="Kalkreuter E."/>
            <person name="Kautsar S.A."/>
            <person name="Yang D."/>
            <person name="Bader C.D."/>
            <person name="Teijaro C.N."/>
            <person name="Fluegel L."/>
            <person name="Davis C.M."/>
            <person name="Simpson J.R."/>
            <person name="Lauterbach L."/>
            <person name="Steele A.D."/>
            <person name="Gui C."/>
            <person name="Meng S."/>
            <person name="Li G."/>
            <person name="Viehrig K."/>
            <person name="Ye F."/>
            <person name="Su P."/>
            <person name="Kiefer A.F."/>
            <person name="Nichols A."/>
            <person name="Cepeda A.J."/>
            <person name="Yan W."/>
            <person name="Fan B."/>
            <person name="Jiang Y."/>
            <person name="Adhikari A."/>
            <person name="Zheng C.-J."/>
            <person name="Schuster L."/>
            <person name="Cowan T.M."/>
            <person name="Smanski M.J."/>
            <person name="Chevrette M.G."/>
            <person name="De Carvalho L.P.S."/>
            <person name="Shen B."/>
        </authorList>
    </citation>
    <scope>NUCLEOTIDE SEQUENCE [LARGE SCALE GENOMIC DNA]</scope>
    <source>
        <strain evidence="2 3">NPDC013366</strain>
    </source>
</reference>
<protein>
    <recommendedName>
        <fullName evidence="4">Integral membrane protein</fullName>
    </recommendedName>
</protein>
<evidence type="ECO:0008006" key="4">
    <source>
        <dbReference type="Google" id="ProtNLM"/>
    </source>
</evidence>
<evidence type="ECO:0000313" key="3">
    <source>
        <dbReference type="Proteomes" id="UP001603418"/>
    </source>
</evidence>